<evidence type="ECO:0000256" key="2">
    <source>
        <dbReference type="PROSITE-ProRule" id="PRU00047"/>
    </source>
</evidence>
<feature type="compositionally biased region" description="Basic and acidic residues" evidence="3">
    <location>
        <begin position="147"/>
        <end position="160"/>
    </location>
</feature>
<accession>A0A8H5GJU7</accession>
<feature type="compositionally biased region" description="Polar residues" evidence="3">
    <location>
        <begin position="232"/>
        <end position="244"/>
    </location>
</feature>
<keyword evidence="2" id="KW-0479">Metal-binding</keyword>
<feature type="compositionally biased region" description="Polar residues" evidence="3">
    <location>
        <begin position="995"/>
        <end position="1004"/>
    </location>
</feature>
<evidence type="ECO:0000313" key="6">
    <source>
        <dbReference type="Proteomes" id="UP000565441"/>
    </source>
</evidence>
<keyword evidence="1" id="KW-0507">mRNA processing</keyword>
<feature type="region of interest" description="Disordered" evidence="3">
    <location>
        <begin position="946"/>
        <end position="1050"/>
    </location>
</feature>
<feature type="compositionally biased region" description="Low complexity" evidence="3">
    <location>
        <begin position="514"/>
        <end position="524"/>
    </location>
</feature>
<dbReference type="PANTHER" id="PTHR48148:SF2">
    <property type="entry name" value="PA14 DOMAIN-CONTAINING PROTEIN"/>
    <property type="match status" value="1"/>
</dbReference>
<evidence type="ECO:0000259" key="4">
    <source>
        <dbReference type="PROSITE" id="PS50158"/>
    </source>
</evidence>
<dbReference type="GO" id="GO:0008270">
    <property type="term" value="F:zinc ion binding"/>
    <property type="evidence" value="ECO:0007669"/>
    <property type="project" value="UniProtKB-KW"/>
</dbReference>
<dbReference type="OrthoDB" id="3260546at2759"/>
<dbReference type="PROSITE" id="PS50158">
    <property type="entry name" value="ZF_CCHC"/>
    <property type="match status" value="1"/>
</dbReference>
<name>A0A8H5GJU7_9AGAR</name>
<keyword evidence="6" id="KW-1185">Reference proteome</keyword>
<dbReference type="InterPro" id="IPR001878">
    <property type="entry name" value="Znf_CCHC"/>
</dbReference>
<evidence type="ECO:0000256" key="3">
    <source>
        <dbReference type="SAM" id="MobiDB-lite"/>
    </source>
</evidence>
<dbReference type="Proteomes" id="UP000565441">
    <property type="component" value="Unassembled WGS sequence"/>
</dbReference>
<dbReference type="EMBL" id="JAACJP010000094">
    <property type="protein sequence ID" value="KAF5366089.1"/>
    <property type="molecule type" value="Genomic_DNA"/>
</dbReference>
<feature type="region of interest" description="Disordered" evidence="3">
    <location>
        <begin position="740"/>
        <end position="773"/>
    </location>
</feature>
<feature type="region of interest" description="Disordered" evidence="3">
    <location>
        <begin position="472"/>
        <end position="539"/>
    </location>
</feature>
<dbReference type="PANTHER" id="PTHR48148">
    <property type="entry name" value="KERATINOCYTE PROLINE-RICH PROTEIN"/>
    <property type="match status" value="1"/>
</dbReference>
<dbReference type="GO" id="GO:0003676">
    <property type="term" value="F:nucleic acid binding"/>
    <property type="evidence" value="ECO:0007669"/>
    <property type="project" value="InterPro"/>
</dbReference>
<dbReference type="SUPFAM" id="SSF57756">
    <property type="entry name" value="Retrovirus zinc finger-like domains"/>
    <property type="match status" value="1"/>
</dbReference>
<feature type="region of interest" description="Disordered" evidence="3">
    <location>
        <begin position="1"/>
        <end position="344"/>
    </location>
</feature>
<feature type="compositionally biased region" description="Pro residues" evidence="3">
    <location>
        <begin position="525"/>
        <end position="535"/>
    </location>
</feature>
<comment type="caution">
    <text evidence="5">The sequence shown here is derived from an EMBL/GenBank/DDBJ whole genome shotgun (WGS) entry which is preliminary data.</text>
</comment>
<sequence>MSPAALKKIFHPEATVGPLASDFGGDLPSGDETGSYSESDNELGAGSDSPRYESLANDVIEPRELHPEEFPDHFQQPPLRAVDVEYQSYYQQTSKGSDKNAAGAAGMEDYVPSAGGDPNVVFSDDDQPAELGGHDPNVVFSDDNGSDDGRPAELEQHDPDVVFSDDDDGSAELAQHDPDIVFSDDDDRSAALAQHDPDVVFSDDDDGPAESAQHDPDVEFSDDSTVPEVLSLSDTSVLGVPQNNDPRRSADPPLAPPPRCSAGCAPKQRPAEVRRGGQPPAARPAAVLGVPTDNDPRSAGCAPKQRPAEVRRSPASPPPRCSAGCAHGQQPAEVRRSPASPHPATPTALYRPAAAPAGPLLLVVLLLCTAPTGLLALSFWSPPRGFLKATAEHAASFLDFIKTYDLATIPPATRQEAKTRTLRAKIRAAFGQADTDSESLSPFFRSVTPHRAAHNNLSPLFYSPLSTPSSLALTDQTPFPEPTVQTNPASDPFTSEPPTTDQGVEFRLPPLSPTTPETSDSPSPSYSPSPSPLPKPTLSIMAQPPIIVKPMPARGQSSAPTFVPERARELRRYFSDLNHLFIECNVVDEQEKKTHTTRYTDIDTADLWEQLDEFAVGTTHDEWQKAIMALYSGASKERKYSMADLDYLIRERHRLGIQSNSDLGEYYRQFLSVTQFLVSENRLSVNERDRQFRRAFQSDLWSKIHRRLEILNPNHHPDDPYATETVCAAAEHILHGTNAVQRQEAPPGAPPQVTITPSGSLTGATRSPSTGQPLKLEELYERINLLEQHIQRLGQDKGGDGGRPNQSTNDNCHFCGGEGHYIPNCPVHQAYATEGRCRRTDDNKIGLPSGARIPAGTPGRYIKDKLDEWHRRNPGQMATGQLSADANPTESMMLEILQFNDITDHDLKIEDRMIVLERELNTLRARKEVFDGVELISRAPQKRPVTIETVPDADQPRIAPSNKSAPASQPVSDAAIGKAKAPPPPSNIPLTPSTKTDATGNARDQTPVHPFSNIPENRYVPPTTRNLAATEKAKADSAYRTQAPITDPTKSTTLFERALDATIPITRAPH</sequence>
<evidence type="ECO:0000256" key="1">
    <source>
        <dbReference type="ARBA" id="ARBA00022664"/>
    </source>
</evidence>
<gene>
    <name evidence="5" type="ORF">D9615_010721</name>
</gene>
<keyword evidence="2" id="KW-0863">Zinc-finger</keyword>
<dbReference type="AlphaFoldDB" id="A0A8H5GJU7"/>
<dbReference type="GO" id="GO:0006397">
    <property type="term" value="P:mRNA processing"/>
    <property type="evidence" value="ECO:0007669"/>
    <property type="project" value="UniProtKB-KW"/>
</dbReference>
<organism evidence="5 6">
    <name type="scientific">Tricholomella constricta</name>
    <dbReference type="NCBI Taxonomy" id="117010"/>
    <lineage>
        <taxon>Eukaryota</taxon>
        <taxon>Fungi</taxon>
        <taxon>Dikarya</taxon>
        <taxon>Basidiomycota</taxon>
        <taxon>Agaricomycotina</taxon>
        <taxon>Agaricomycetes</taxon>
        <taxon>Agaricomycetidae</taxon>
        <taxon>Agaricales</taxon>
        <taxon>Tricholomatineae</taxon>
        <taxon>Lyophyllaceae</taxon>
        <taxon>Tricholomella</taxon>
    </lineage>
</organism>
<protein>
    <recommendedName>
        <fullName evidence="4">CCHC-type domain-containing protein</fullName>
    </recommendedName>
</protein>
<feature type="compositionally biased region" description="Basic and acidic residues" evidence="3">
    <location>
        <begin position="60"/>
        <end position="72"/>
    </location>
</feature>
<feature type="compositionally biased region" description="Polar residues" evidence="3">
    <location>
        <begin position="483"/>
        <end position="502"/>
    </location>
</feature>
<feature type="domain" description="CCHC-type" evidence="4">
    <location>
        <begin position="812"/>
        <end position="826"/>
    </location>
</feature>
<keyword evidence="2" id="KW-0862">Zinc</keyword>
<feature type="compositionally biased region" description="Polar residues" evidence="3">
    <location>
        <begin position="961"/>
        <end position="971"/>
    </location>
</feature>
<feature type="compositionally biased region" description="Polar residues" evidence="3">
    <location>
        <begin position="1039"/>
        <end position="1050"/>
    </location>
</feature>
<feature type="compositionally biased region" description="Low complexity" evidence="3">
    <location>
        <begin position="276"/>
        <end position="286"/>
    </location>
</feature>
<proteinExistence type="predicted"/>
<evidence type="ECO:0000313" key="5">
    <source>
        <dbReference type="EMBL" id="KAF5366089.1"/>
    </source>
</evidence>
<reference evidence="5 6" key="1">
    <citation type="journal article" date="2020" name="ISME J.">
        <title>Uncovering the hidden diversity of litter-decomposition mechanisms in mushroom-forming fungi.</title>
        <authorList>
            <person name="Floudas D."/>
            <person name="Bentzer J."/>
            <person name="Ahren D."/>
            <person name="Johansson T."/>
            <person name="Persson P."/>
            <person name="Tunlid A."/>
        </authorList>
    </citation>
    <scope>NUCLEOTIDE SEQUENCE [LARGE SCALE GENOMIC DNA]</scope>
    <source>
        <strain evidence="5 6">CBS 661.87</strain>
    </source>
</reference>
<dbReference type="InterPro" id="IPR036875">
    <property type="entry name" value="Znf_CCHC_sf"/>
</dbReference>
<feature type="compositionally biased region" description="Polar residues" evidence="3">
    <location>
        <begin position="753"/>
        <end position="772"/>
    </location>
</feature>